<accession>A0ABS2QA90</accession>
<dbReference type="PANTHER" id="PTHR12526">
    <property type="entry name" value="GLYCOSYLTRANSFERASE"/>
    <property type="match status" value="1"/>
</dbReference>
<evidence type="ECO:0000313" key="6">
    <source>
        <dbReference type="Proteomes" id="UP000823201"/>
    </source>
</evidence>
<dbReference type="Gene3D" id="3.40.50.2000">
    <property type="entry name" value="Glycogen Phosphorylase B"/>
    <property type="match status" value="2"/>
</dbReference>
<dbReference type="Proteomes" id="UP000823201">
    <property type="component" value="Unassembled WGS sequence"/>
</dbReference>
<feature type="domain" description="Glycosyltransferase subfamily 4-like N-terminal" evidence="4">
    <location>
        <begin position="69"/>
        <end position="191"/>
    </location>
</feature>
<evidence type="ECO:0000256" key="2">
    <source>
        <dbReference type="ARBA" id="ARBA00022679"/>
    </source>
</evidence>
<name>A0ABS2QA90_9BACL</name>
<evidence type="ECO:0000259" key="4">
    <source>
        <dbReference type="Pfam" id="PF13439"/>
    </source>
</evidence>
<dbReference type="SUPFAM" id="SSF53756">
    <property type="entry name" value="UDP-Glycosyltransferase/glycogen phosphorylase"/>
    <property type="match status" value="1"/>
</dbReference>
<comment type="caution">
    <text evidence="5">The sequence shown here is derived from an EMBL/GenBank/DDBJ whole genome shotgun (WGS) entry which is preliminary data.</text>
</comment>
<dbReference type="Pfam" id="PF13439">
    <property type="entry name" value="Glyco_transf_4"/>
    <property type="match status" value="1"/>
</dbReference>
<feature type="domain" description="Glycosyl transferase family 1" evidence="3">
    <location>
        <begin position="206"/>
        <end position="368"/>
    </location>
</feature>
<keyword evidence="1" id="KW-0328">Glycosyltransferase</keyword>
<dbReference type="RefSeq" id="WP_205006604.1">
    <property type="nucleotide sequence ID" value="NZ_CBCRXA010000018.1"/>
</dbReference>
<reference evidence="5 6" key="1">
    <citation type="submission" date="2021-01" db="EMBL/GenBank/DDBJ databases">
        <title>Genomic Encyclopedia of Type Strains, Phase IV (KMG-IV): sequencing the most valuable type-strain genomes for metagenomic binning, comparative biology and taxonomic classification.</title>
        <authorList>
            <person name="Goeker M."/>
        </authorList>
    </citation>
    <scope>NUCLEOTIDE SEQUENCE [LARGE SCALE GENOMIC DNA]</scope>
    <source>
        <strain evidence="5 6">DSM 100968</strain>
    </source>
</reference>
<evidence type="ECO:0000256" key="1">
    <source>
        <dbReference type="ARBA" id="ARBA00022676"/>
    </source>
</evidence>
<evidence type="ECO:0000313" key="5">
    <source>
        <dbReference type="EMBL" id="MBM7658089.1"/>
    </source>
</evidence>
<protein>
    <submittedName>
        <fullName evidence="5">Glycosyltransferase involved in cell wall biosynthesis</fullName>
    </submittedName>
</protein>
<dbReference type="InterPro" id="IPR001296">
    <property type="entry name" value="Glyco_trans_1"/>
</dbReference>
<evidence type="ECO:0000259" key="3">
    <source>
        <dbReference type="Pfam" id="PF00534"/>
    </source>
</evidence>
<dbReference type="Pfam" id="PF00534">
    <property type="entry name" value="Glycos_transf_1"/>
    <property type="match status" value="1"/>
</dbReference>
<gene>
    <name evidence="5" type="ORF">JOC27_001542</name>
</gene>
<proteinExistence type="predicted"/>
<dbReference type="PANTHER" id="PTHR12526:SF510">
    <property type="entry name" value="D-INOSITOL 3-PHOSPHATE GLYCOSYLTRANSFERASE"/>
    <property type="match status" value="1"/>
</dbReference>
<organism evidence="5 6">
    <name type="scientific">Sporolactobacillus spathodeae</name>
    <dbReference type="NCBI Taxonomy" id="1465502"/>
    <lineage>
        <taxon>Bacteria</taxon>
        <taxon>Bacillati</taxon>
        <taxon>Bacillota</taxon>
        <taxon>Bacilli</taxon>
        <taxon>Bacillales</taxon>
        <taxon>Sporolactobacillaceae</taxon>
        <taxon>Sporolactobacillus</taxon>
    </lineage>
</organism>
<dbReference type="EMBL" id="JAFBEV010000012">
    <property type="protein sequence ID" value="MBM7658089.1"/>
    <property type="molecule type" value="Genomic_DNA"/>
</dbReference>
<dbReference type="InterPro" id="IPR028098">
    <property type="entry name" value="Glyco_trans_4-like_N"/>
</dbReference>
<dbReference type="CDD" id="cd03801">
    <property type="entry name" value="GT4_PimA-like"/>
    <property type="match status" value="1"/>
</dbReference>
<keyword evidence="6" id="KW-1185">Reference proteome</keyword>
<keyword evidence="2" id="KW-0808">Transferase</keyword>
<sequence length="390" mass="44038">MKIAIISPELLPVPAVSGGAVETLIELLIQNNEKMKRTDLDVYSVFEPLAARRALCLRNTQFYYTRVPHHLSRIIQLYNRFALKCRLTPIAAPYLRRVLKQIRSRRYDWIIIENRPLFLLAARRMLGKRARLALHLHNDTLSPDNWYARRVLSCCDRVIGVSAFIADRVGQVAKSGAEVQKTTVLYNRIDTLLFQPHARRPADAAAQTGIQILYYGRIVPRKGVLELINAFALALRVNPNLHLLLIGQSSDKDYQQKLQWARNALPSDRCTWIESVNHQQIPAYLDAADLVVLPSLGHEAFGLTIAESMCMEKAVIATASGGIPELIAGDCGLLVPTGPLMIKQLSEAILLLSENQELRSRLSRNARRKILEHFQSETYLEDLIAILQKN</sequence>